<reference evidence="2" key="1">
    <citation type="submission" date="2013-12" db="EMBL/GenBank/DDBJ databases">
        <title>The Genome Sequence of Aphanomyces astaci APO3.</title>
        <authorList>
            <consortium name="The Broad Institute Genomics Platform"/>
            <person name="Russ C."/>
            <person name="Tyler B."/>
            <person name="van West P."/>
            <person name="Dieguez-Uribeondo J."/>
            <person name="Young S.K."/>
            <person name="Zeng Q."/>
            <person name="Gargeya S."/>
            <person name="Fitzgerald M."/>
            <person name="Abouelleil A."/>
            <person name="Alvarado L."/>
            <person name="Chapman S.B."/>
            <person name="Gainer-Dewar J."/>
            <person name="Goldberg J."/>
            <person name="Griggs A."/>
            <person name="Gujja S."/>
            <person name="Hansen M."/>
            <person name="Howarth C."/>
            <person name="Imamovic A."/>
            <person name="Ireland A."/>
            <person name="Larimer J."/>
            <person name="McCowan C."/>
            <person name="Murphy C."/>
            <person name="Pearson M."/>
            <person name="Poon T.W."/>
            <person name="Priest M."/>
            <person name="Roberts A."/>
            <person name="Saif S."/>
            <person name="Shea T."/>
            <person name="Sykes S."/>
            <person name="Wortman J."/>
            <person name="Nusbaum C."/>
            <person name="Birren B."/>
        </authorList>
    </citation>
    <scope>NUCLEOTIDE SEQUENCE [LARGE SCALE GENOMIC DNA]</scope>
    <source>
        <strain evidence="2">APO3</strain>
    </source>
</reference>
<gene>
    <name evidence="2" type="ORF">H257_04882</name>
</gene>
<dbReference type="EMBL" id="KI913122">
    <property type="protein sequence ID" value="ETV82170.1"/>
    <property type="molecule type" value="Genomic_DNA"/>
</dbReference>
<name>W4GR27_APHAT</name>
<dbReference type="RefSeq" id="XP_009827839.1">
    <property type="nucleotide sequence ID" value="XM_009829537.1"/>
</dbReference>
<dbReference type="GeneID" id="20806878"/>
<feature type="compositionally biased region" description="Low complexity" evidence="1">
    <location>
        <begin position="1"/>
        <end position="16"/>
    </location>
</feature>
<proteinExistence type="predicted"/>
<feature type="region of interest" description="Disordered" evidence="1">
    <location>
        <begin position="1"/>
        <end position="33"/>
    </location>
</feature>
<dbReference type="VEuPathDB" id="FungiDB:H257_04882"/>
<protein>
    <submittedName>
        <fullName evidence="2">Uncharacterized protein</fullName>
    </submittedName>
</protein>
<evidence type="ECO:0000313" key="2">
    <source>
        <dbReference type="EMBL" id="ETV82170.1"/>
    </source>
</evidence>
<accession>W4GR27</accession>
<evidence type="ECO:0000256" key="1">
    <source>
        <dbReference type="SAM" id="MobiDB-lite"/>
    </source>
</evidence>
<organism evidence="2">
    <name type="scientific">Aphanomyces astaci</name>
    <name type="common">Crayfish plague agent</name>
    <dbReference type="NCBI Taxonomy" id="112090"/>
    <lineage>
        <taxon>Eukaryota</taxon>
        <taxon>Sar</taxon>
        <taxon>Stramenopiles</taxon>
        <taxon>Oomycota</taxon>
        <taxon>Saprolegniomycetes</taxon>
        <taxon>Saprolegniales</taxon>
        <taxon>Verrucalvaceae</taxon>
        <taxon>Aphanomyces</taxon>
    </lineage>
</organism>
<sequence length="75" mass="7943">MSTANMANITTTTNHAPPLQATGEAIPYSHPQGSPTKANLYSTSFSLRDCESWFCLAGAFYVASVCLQVLQASTA</sequence>
<dbReference type="AlphaFoldDB" id="W4GR27"/>